<protein>
    <recommendedName>
        <fullName evidence="1">Reverse transcriptase zinc-binding domain-containing protein</fullName>
    </recommendedName>
</protein>
<keyword evidence="3" id="KW-1185">Reference proteome</keyword>
<proteinExistence type="predicted"/>
<dbReference type="Proteomes" id="UP001179952">
    <property type="component" value="Unassembled WGS sequence"/>
</dbReference>
<reference evidence="2" key="2">
    <citation type="submission" date="2023-06" db="EMBL/GenBank/DDBJ databases">
        <authorList>
            <person name="Ma L."/>
            <person name="Liu K.-W."/>
            <person name="Li Z."/>
            <person name="Hsiao Y.-Y."/>
            <person name="Qi Y."/>
            <person name="Fu T."/>
            <person name="Tang G."/>
            <person name="Zhang D."/>
            <person name="Sun W.-H."/>
            <person name="Liu D.-K."/>
            <person name="Li Y."/>
            <person name="Chen G.-Z."/>
            <person name="Liu X.-D."/>
            <person name="Liao X.-Y."/>
            <person name="Jiang Y.-T."/>
            <person name="Yu X."/>
            <person name="Hao Y."/>
            <person name="Huang J."/>
            <person name="Zhao X.-W."/>
            <person name="Ke S."/>
            <person name="Chen Y.-Y."/>
            <person name="Wu W.-L."/>
            <person name="Hsu J.-L."/>
            <person name="Lin Y.-F."/>
            <person name="Huang M.-D."/>
            <person name="Li C.-Y."/>
            <person name="Huang L."/>
            <person name="Wang Z.-W."/>
            <person name="Zhao X."/>
            <person name="Zhong W.-Y."/>
            <person name="Peng D.-H."/>
            <person name="Ahmad S."/>
            <person name="Lan S."/>
            <person name="Zhang J.-S."/>
            <person name="Tsai W.-C."/>
            <person name="Van De Peer Y."/>
            <person name="Liu Z.-J."/>
        </authorList>
    </citation>
    <scope>NUCLEOTIDE SEQUENCE</scope>
    <source>
        <strain evidence="2">SCP</strain>
        <tissue evidence="2">Leaves</tissue>
    </source>
</reference>
<dbReference type="Pfam" id="PF13966">
    <property type="entry name" value="zf-RVT"/>
    <property type="match status" value="1"/>
</dbReference>
<dbReference type="AlphaFoldDB" id="A0AAV9AF99"/>
<evidence type="ECO:0000313" key="3">
    <source>
        <dbReference type="Proteomes" id="UP001179952"/>
    </source>
</evidence>
<name>A0AAV9AF99_ACOGR</name>
<comment type="caution">
    <text evidence="2">The sequence shown here is derived from an EMBL/GenBank/DDBJ whole genome shotgun (WGS) entry which is preliminary data.</text>
</comment>
<feature type="domain" description="Reverse transcriptase zinc-binding" evidence="1">
    <location>
        <begin position="16"/>
        <end position="79"/>
    </location>
</feature>
<reference evidence="2" key="1">
    <citation type="journal article" date="2023" name="Nat. Commun.">
        <title>Diploid and tetraploid genomes of Acorus and the evolution of monocots.</title>
        <authorList>
            <person name="Ma L."/>
            <person name="Liu K.W."/>
            <person name="Li Z."/>
            <person name="Hsiao Y.Y."/>
            <person name="Qi Y."/>
            <person name="Fu T."/>
            <person name="Tang G.D."/>
            <person name="Zhang D."/>
            <person name="Sun W.H."/>
            <person name="Liu D.K."/>
            <person name="Li Y."/>
            <person name="Chen G.Z."/>
            <person name="Liu X.D."/>
            <person name="Liao X.Y."/>
            <person name="Jiang Y.T."/>
            <person name="Yu X."/>
            <person name="Hao Y."/>
            <person name="Huang J."/>
            <person name="Zhao X.W."/>
            <person name="Ke S."/>
            <person name="Chen Y.Y."/>
            <person name="Wu W.L."/>
            <person name="Hsu J.L."/>
            <person name="Lin Y.F."/>
            <person name="Huang M.D."/>
            <person name="Li C.Y."/>
            <person name="Huang L."/>
            <person name="Wang Z.W."/>
            <person name="Zhao X."/>
            <person name="Zhong W.Y."/>
            <person name="Peng D.H."/>
            <person name="Ahmad S."/>
            <person name="Lan S."/>
            <person name="Zhang J.S."/>
            <person name="Tsai W.C."/>
            <person name="Van de Peer Y."/>
            <person name="Liu Z.J."/>
        </authorList>
    </citation>
    <scope>NUCLEOTIDE SEQUENCE</scope>
    <source>
        <strain evidence="2">SCP</strain>
    </source>
</reference>
<sequence length="176" mass="21100">MRSQEGNSLLANRKPILYTWKLPCKIKIFLWLVLQGQLLTKVYRAKWRPSELMNCALCGEMPESIEHLLLTCHRAVRFWDRFGTMAGFRCQFHNLNELWEVMFERLIQGEKSIQARFWCIVVPADLWALWRARNALIFRNQTFYMENLWEDSLFLLKDWGRYLVGARTFVTLVSYK</sequence>
<evidence type="ECO:0000313" key="2">
    <source>
        <dbReference type="EMBL" id="KAK1262645.1"/>
    </source>
</evidence>
<accession>A0AAV9AF99</accession>
<dbReference type="InterPro" id="IPR026960">
    <property type="entry name" value="RVT-Znf"/>
</dbReference>
<evidence type="ECO:0000259" key="1">
    <source>
        <dbReference type="Pfam" id="PF13966"/>
    </source>
</evidence>
<organism evidence="2 3">
    <name type="scientific">Acorus gramineus</name>
    <name type="common">Dwarf sweet flag</name>
    <dbReference type="NCBI Taxonomy" id="55184"/>
    <lineage>
        <taxon>Eukaryota</taxon>
        <taxon>Viridiplantae</taxon>
        <taxon>Streptophyta</taxon>
        <taxon>Embryophyta</taxon>
        <taxon>Tracheophyta</taxon>
        <taxon>Spermatophyta</taxon>
        <taxon>Magnoliopsida</taxon>
        <taxon>Liliopsida</taxon>
        <taxon>Acoraceae</taxon>
        <taxon>Acorus</taxon>
    </lineage>
</organism>
<dbReference type="EMBL" id="JAUJYN010000010">
    <property type="protein sequence ID" value="KAK1262645.1"/>
    <property type="molecule type" value="Genomic_DNA"/>
</dbReference>
<gene>
    <name evidence="2" type="ORF">QJS04_geneDACA001220</name>
</gene>